<feature type="domain" description="CRAL-TRIO" evidence="2">
    <location>
        <begin position="122"/>
        <end position="273"/>
    </location>
</feature>
<evidence type="ECO:0000259" key="2">
    <source>
        <dbReference type="PROSITE" id="PS50191"/>
    </source>
</evidence>
<keyword evidence="1" id="KW-0472">Membrane</keyword>
<dbReference type="PANTHER" id="PTHR46590:SF4">
    <property type="entry name" value="CRAL-TRIO DOMAIN-CONTAINING PROTEIN"/>
    <property type="match status" value="1"/>
</dbReference>
<dbReference type="InterPro" id="IPR001251">
    <property type="entry name" value="CRAL-TRIO_dom"/>
</dbReference>
<dbReference type="PROSITE" id="PS50191">
    <property type="entry name" value="CRAL_TRIO"/>
    <property type="match status" value="1"/>
</dbReference>
<dbReference type="InterPro" id="IPR036865">
    <property type="entry name" value="CRAL-TRIO_dom_sf"/>
</dbReference>
<dbReference type="EMBL" id="NHTK01001222">
    <property type="protein sequence ID" value="PPR01708.1"/>
    <property type="molecule type" value="Genomic_DNA"/>
</dbReference>
<dbReference type="CDD" id="cd00170">
    <property type="entry name" value="SEC14"/>
    <property type="match status" value="1"/>
</dbReference>
<sequence length="401" mass="46520">METRRRLEENRNKLQEQYSANIEDVRRIQEILIHDILPSVKDEFELTSEAYDWATSWLSDTCTVKLNISIHNLWTNAIIQRNKFTRSFTLESIRKNLIWRLKNLWPPAPLTEIPNFHCLPPGICDPLGRPILIIHVAPVNKDVEAQKQDIIQAFERLRIHLQMLHDQCLAGTEPPLQYVALLDLSQLSFQSINVDLFNWTLREIIPRFPGMVGGVFMLNYSWAYSGLWGVFKRLLPEAALSRIFFPSNSELMEYFTPSSLPRVEYGGNLPSLSNLSDPLQPPPPVSESVQSPPPFIEADVPSEPSPNLWLSATSRLNPFFGYPVVASSRRGSHSFRHGRRRKRDLARTLAMLFWIKWRSHIVISILIFAAFLVARFTSVKKLLPRLKRFPYRVWFKYLWSS</sequence>
<keyword evidence="1" id="KW-1133">Transmembrane helix</keyword>
<reference evidence="3 4" key="1">
    <citation type="journal article" date="2018" name="Evol. Lett.">
        <title>Horizontal gene cluster transfer increased hallucinogenic mushroom diversity.</title>
        <authorList>
            <person name="Reynolds H.T."/>
            <person name="Vijayakumar V."/>
            <person name="Gluck-Thaler E."/>
            <person name="Korotkin H.B."/>
            <person name="Matheny P.B."/>
            <person name="Slot J.C."/>
        </authorList>
    </citation>
    <scope>NUCLEOTIDE SEQUENCE [LARGE SCALE GENOMIC DNA]</scope>
    <source>
        <strain evidence="3 4">2629</strain>
    </source>
</reference>
<feature type="transmembrane region" description="Helical" evidence="1">
    <location>
        <begin position="357"/>
        <end position="378"/>
    </location>
</feature>
<dbReference type="Pfam" id="PF00650">
    <property type="entry name" value="CRAL_TRIO"/>
    <property type="match status" value="1"/>
</dbReference>
<dbReference type="AlphaFoldDB" id="A0A409YFD4"/>
<keyword evidence="4" id="KW-1185">Reference proteome</keyword>
<dbReference type="Proteomes" id="UP000284842">
    <property type="component" value="Unassembled WGS sequence"/>
</dbReference>
<dbReference type="Gene3D" id="3.40.525.10">
    <property type="entry name" value="CRAL-TRIO lipid binding domain"/>
    <property type="match status" value="1"/>
</dbReference>
<proteinExistence type="predicted"/>
<keyword evidence="1" id="KW-0812">Transmembrane</keyword>
<dbReference type="STRING" id="181874.A0A409YFD4"/>
<dbReference type="PANTHER" id="PTHR46590">
    <property type="entry name" value="PHOSPHATIDYLINOSITOL TRANSFER PROTEIN CSR1-RELATED"/>
    <property type="match status" value="1"/>
</dbReference>
<dbReference type="InterPro" id="IPR052432">
    <property type="entry name" value="PITP/CRAL-TRIO"/>
</dbReference>
<gene>
    <name evidence="3" type="ORF">CVT24_001583</name>
</gene>
<accession>A0A409YFD4</accession>
<evidence type="ECO:0000313" key="3">
    <source>
        <dbReference type="EMBL" id="PPR01708.1"/>
    </source>
</evidence>
<evidence type="ECO:0000313" key="4">
    <source>
        <dbReference type="Proteomes" id="UP000284842"/>
    </source>
</evidence>
<dbReference type="OrthoDB" id="75724at2759"/>
<organism evidence="3 4">
    <name type="scientific">Panaeolus cyanescens</name>
    <dbReference type="NCBI Taxonomy" id="181874"/>
    <lineage>
        <taxon>Eukaryota</taxon>
        <taxon>Fungi</taxon>
        <taxon>Dikarya</taxon>
        <taxon>Basidiomycota</taxon>
        <taxon>Agaricomycotina</taxon>
        <taxon>Agaricomycetes</taxon>
        <taxon>Agaricomycetidae</taxon>
        <taxon>Agaricales</taxon>
        <taxon>Agaricineae</taxon>
        <taxon>Galeropsidaceae</taxon>
        <taxon>Panaeolus</taxon>
    </lineage>
</organism>
<protein>
    <recommendedName>
        <fullName evidence="2">CRAL-TRIO domain-containing protein</fullName>
    </recommendedName>
</protein>
<comment type="caution">
    <text evidence="3">The sequence shown here is derived from an EMBL/GenBank/DDBJ whole genome shotgun (WGS) entry which is preliminary data.</text>
</comment>
<evidence type="ECO:0000256" key="1">
    <source>
        <dbReference type="SAM" id="Phobius"/>
    </source>
</evidence>
<name>A0A409YFD4_9AGAR</name>
<dbReference type="SUPFAM" id="SSF52087">
    <property type="entry name" value="CRAL/TRIO domain"/>
    <property type="match status" value="1"/>
</dbReference>
<dbReference type="InParanoid" id="A0A409YFD4"/>